<proteinExistence type="predicted"/>
<dbReference type="InterPro" id="IPR001841">
    <property type="entry name" value="Znf_RING"/>
</dbReference>
<keyword evidence="1" id="KW-0479">Metal-binding</keyword>
<protein>
    <recommendedName>
        <fullName evidence="5">RING-type domain-containing protein</fullName>
    </recommendedName>
</protein>
<evidence type="ECO:0000313" key="6">
    <source>
        <dbReference type="EMBL" id="KAG1893616.1"/>
    </source>
</evidence>
<dbReference type="SMART" id="SM00184">
    <property type="entry name" value="RING"/>
    <property type="match status" value="1"/>
</dbReference>
<gene>
    <name evidence="6" type="ORF">F5891DRAFT_962683</name>
</gene>
<dbReference type="Gene3D" id="3.30.40.10">
    <property type="entry name" value="Zinc/RING finger domain, C3HC4 (zinc finger)"/>
    <property type="match status" value="1"/>
</dbReference>
<dbReference type="InterPro" id="IPR017907">
    <property type="entry name" value="Znf_RING_CS"/>
</dbReference>
<organism evidence="6 7">
    <name type="scientific">Suillus fuscotomentosus</name>
    <dbReference type="NCBI Taxonomy" id="1912939"/>
    <lineage>
        <taxon>Eukaryota</taxon>
        <taxon>Fungi</taxon>
        <taxon>Dikarya</taxon>
        <taxon>Basidiomycota</taxon>
        <taxon>Agaricomycotina</taxon>
        <taxon>Agaricomycetes</taxon>
        <taxon>Agaricomycetidae</taxon>
        <taxon>Boletales</taxon>
        <taxon>Suillineae</taxon>
        <taxon>Suillaceae</taxon>
        <taxon>Suillus</taxon>
    </lineage>
</organism>
<evidence type="ECO:0000259" key="5">
    <source>
        <dbReference type="PROSITE" id="PS50089"/>
    </source>
</evidence>
<evidence type="ECO:0000256" key="4">
    <source>
        <dbReference type="PROSITE-ProRule" id="PRU00175"/>
    </source>
</evidence>
<dbReference type="PROSITE" id="PS50089">
    <property type="entry name" value="ZF_RING_2"/>
    <property type="match status" value="1"/>
</dbReference>
<dbReference type="InterPro" id="IPR052667">
    <property type="entry name" value="E3_ubiquitin-ligase_RING"/>
</dbReference>
<dbReference type="EMBL" id="JABBWK010000094">
    <property type="protein sequence ID" value="KAG1893616.1"/>
    <property type="molecule type" value="Genomic_DNA"/>
</dbReference>
<evidence type="ECO:0000313" key="7">
    <source>
        <dbReference type="Proteomes" id="UP001195769"/>
    </source>
</evidence>
<dbReference type="InterPro" id="IPR013083">
    <property type="entry name" value="Znf_RING/FYVE/PHD"/>
</dbReference>
<comment type="caution">
    <text evidence="6">The sequence shown here is derived from an EMBL/GenBank/DDBJ whole genome shotgun (WGS) entry which is preliminary data.</text>
</comment>
<dbReference type="PANTHER" id="PTHR47156">
    <property type="entry name" value="PROTEIN CBG20824"/>
    <property type="match status" value="1"/>
</dbReference>
<dbReference type="RefSeq" id="XP_041219192.1">
    <property type="nucleotide sequence ID" value="XM_041375927.1"/>
</dbReference>
<keyword evidence="2 4" id="KW-0863">Zinc-finger</keyword>
<dbReference type="GeneID" id="64670225"/>
<sequence length="87" mass="9773">MLVLNKSSTCDVCMEGYMTGRNSPHSIPCGHVFCQKCLGHLLRHTCPLCRTRFSPQDVRRLHVDDMQPPMIMTASIGEVPKTPILHP</sequence>
<keyword evidence="7" id="KW-1185">Reference proteome</keyword>
<dbReference type="Pfam" id="PF14634">
    <property type="entry name" value="zf-RING_5"/>
    <property type="match status" value="1"/>
</dbReference>
<accession>A0AAD4DTF7</accession>
<dbReference type="Proteomes" id="UP001195769">
    <property type="component" value="Unassembled WGS sequence"/>
</dbReference>
<evidence type="ECO:0000256" key="2">
    <source>
        <dbReference type="ARBA" id="ARBA00022771"/>
    </source>
</evidence>
<dbReference type="SUPFAM" id="SSF57850">
    <property type="entry name" value="RING/U-box"/>
    <property type="match status" value="1"/>
</dbReference>
<evidence type="ECO:0000256" key="1">
    <source>
        <dbReference type="ARBA" id="ARBA00022723"/>
    </source>
</evidence>
<name>A0AAD4DTF7_9AGAM</name>
<dbReference type="GO" id="GO:0008270">
    <property type="term" value="F:zinc ion binding"/>
    <property type="evidence" value="ECO:0007669"/>
    <property type="project" value="UniProtKB-KW"/>
</dbReference>
<feature type="domain" description="RING-type" evidence="5">
    <location>
        <begin position="10"/>
        <end position="50"/>
    </location>
</feature>
<dbReference type="AlphaFoldDB" id="A0AAD4DTF7"/>
<keyword evidence="3" id="KW-0862">Zinc</keyword>
<dbReference type="PROSITE" id="PS00518">
    <property type="entry name" value="ZF_RING_1"/>
    <property type="match status" value="1"/>
</dbReference>
<reference evidence="6" key="1">
    <citation type="journal article" date="2020" name="New Phytol.">
        <title>Comparative genomics reveals dynamic genome evolution in host specialist ectomycorrhizal fungi.</title>
        <authorList>
            <person name="Lofgren L.A."/>
            <person name="Nguyen N.H."/>
            <person name="Vilgalys R."/>
            <person name="Ruytinx J."/>
            <person name="Liao H.L."/>
            <person name="Branco S."/>
            <person name="Kuo A."/>
            <person name="LaButti K."/>
            <person name="Lipzen A."/>
            <person name="Andreopoulos W."/>
            <person name="Pangilinan J."/>
            <person name="Riley R."/>
            <person name="Hundley H."/>
            <person name="Na H."/>
            <person name="Barry K."/>
            <person name="Grigoriev I.V."/>
            <person name="Stajich J.E."/>
            <person name="Kennedy P.G."/>
        </authorList>
    </citation>
    <scope>NUCLEOTIDE SEQUENCE</scope>
    <source>
        <strain evidence="6">FC203</strain>
    </source>
</reference>
<dbReference type="PANTHER" id="PTHR47156:SF10">
    <property type="entry name" value="E3 UBIQUITIN-PROTEIN LIGASE TRIM-21-RELATED"/>
    <property type="match status" value="1"/>
</dbReference>
<evidence type="ECO:0000256" key="3">
    <source>
        <dbReference type="ARBA" id="ARBA00022833"/>
    </source>
</evidence>